<proteinExistence type="inferred from homology"/>
<dbReference type="GO" id="GO:0008270">
    <property type="term" value="F:zinc ion binding"/>
    <property type="evidence" value="ECO:0007669"/>
    <property type="project" value="InterPro"/>
</dbReference>
<dbReference type="GO" id="GO:0004181">
    <property type="term" value="F:metallocarboxypeptidase activity"/>
    <property type="evidence" value="ECO:0007669"/>
    <property type="project" value="InterPro"/>
</dbReference>
<evidence type="ECO:0000256" key="1">
    <source>
        <dbReference type="ARBA" id="ARBA00001947"/>
    </source>
</evidence>
<dbReference type="Gene3D" id="3.40.630.10">
    <property type="entry name" value="Zn peptidases"/>
    <property type="match status" value="1"/>
</dbReference>
<comment type="cofactor">
    <cofactor evidence="1">
        <name>Zn(2+)</name>
        <dbReference type="ChEBI" id="CHEBI:29105"/>
    </cofactor>
</comment>
<gene>
    <name evidence="5" type="ORF">ONE63_001260</name>
</gene>
<accession>A0AAV7XBN0</accession>
<dbReference type="EMBL" id="JAPTSV010000010">
    <property type="protein sequence ID" value="KAJ1523395.1"/>
    <property type="molecule type" value="Genomic_DNA"/>
</dbReference>
<dbReference type="PANTHER" id="PTHR11705:SF153">
    <property type="entry name" value="ZINC CARBOXYPEPTIDASE A 1-LIKE PROTEIN"/>
    <property type="match status" value="1"/>
</dbReference>
<name>A0AAV7XBN0_9NEOP</name>
<sequence length="92" mass="10024">MEIATKAADALRSVHGTKFVVGPISTTIYMAPGNSVDWAYSLGVKYAFAVELRNPVKAERYVRASAIEATAEETFAAIMTILDEVALRTRTQ</sequence>
<dbReference type="GO" id="GO:0006508">
    <property type="term" value="P:proteolysis"/>
    <property type="evidence" value="ECO:0007669"/>
    <property type="project" value="InterPro"/>
</dbReference>
<dbReference type="PROSITE" id="PS52035">
    <property type="entry name" value="PEPTIDASE_M14"/>
    <property type="match status" value="1"/>
</dbReference>
<comment type="similarity">
    <text evidence="2 3">Belongs to the peptidase M14 family.</text>
</comment>
<reference evidence="5" key="1">
    <citation type="submission" date="2022-12" db="EMBL/GenBank/DDBJ databases">
        <title>Chromosome-level genome assembly of the bean flower thrips Megalurothrips usitatus.</title>
        <authorList>
            <person name="Ma L."/>
            <person name="Liu Q."/>
            <person name="Li H."/>
            <person name="Cai W."/>
        </authorList>
    </citation>
    <scope>NUCLEOTIDE SEQUENCE</scope>
    <source>
        <strain evidence="5">Cailab_2022a</strain>
    </source>
</reference>
<organism evidence="5 6">
    <name type="scientific">Megalurothrips usitatus</name>
    <name type="common">bean blossom thrips</name>
    <dbReference type="NCBI Taxonomy" id="439358"/>
    <lineage>
        <taxon>Eukaryota</taxon>
        <taxon>Metazoa</taxon>
        <taxon>Ecdysozoa</taxon>
        <taxon>Arthropoda</taxon>
        <taxon>Hexapoda</taxon>
        <taxon>Insecta</taxon>
        <taxon>Pterygota</taxon>
        <taxon>Neoptera</taxon>
        <taxon>Paraneoptera</taxon>
        <taxon>Thysanoptera</taxon>
        <taxon>Terebrantia</taxon>
        <taxon>Thripoidea</taxon>
        <taxon>Thripidae</taxon>
        <taxon>Megalurothrips</taxon>
    </lineage>
</organism>
<dbReference type="PANTHER" id="PTHR11705">
    <property type="entry name" value="PROTEASE FAMILY M14 CARBOXYPEPTIDASE A,B"/>
    <property type="match status" value="1"/>
</dbReference>
<evidence type="ECO:0000259" key="4">
    <source>
        <dbReference type="PROSITE" id="PS52035"/>
    </source>
</evidence>
<feature type="active site" description="Proton donor/acceptor" evidence="3">
    <location>
        <position position="51"/>
    </location>
</feature>
<protein>
    <recommendedName>
        <fullName evidence="4">Peptidase M14 domain-containing protein</fullName>
    </recommendedName>
</protein>
<dbReference type="AlphaFoldDB" id="A0AAV7XBN0"/>
<evidence type="ECO:0000256" key="3">
    <source>
        <dbReference type="PROSITE-ProRule" id="PRU01379"/>
    </source>
</evidence>
<feature type="domain" description="Peptidase M14" evidence="4">
    <location>
        <begin position="1"/>
        <end position="85"/>
    </location>
</feature>
<evidence type="ECO:0000256" key="2">
    <source>
        <dbReference type="ARBA" id="ARBA00005988"/>
    </source>
</evidence>
<evidence type="ECO:0000313" key="6">
    <source>
        <dbReference type="Proteomes" id="UP001075354"/>
    </source>
</evidence>
<evidence type="ECO:0000313" key="5">
    <source>
        <dbReference type="EMBL" id="KAJ1523395.1"/>
    </source>
</evidence>
<dbReference type="Pfam" id="PF00246">
    <property type="entry name" value="Peptidase_M14"/>
    <property type="match status" value="1"/>
</dbReference>
<dbReference type="GO" id="GO:0005615">
    <property type="term" value="C:extracellular space"/>
    <property type="evidence" value="ECO:0007669"/>
    <property type="project" value="TreeGrafter"/>
</dbReference>
<comment type="caution">
    <text evidence="5">The sequence shown here is derived from an EMBL/GenBank/DDBJ whole genome shotgun (WGS) entry which is preliminary data.</text>
</comment>
<dbReference type="Proteomes" id="UP001075354">
    <property type="component" value="Chromosome 10"/>
</dbReference>
<dbReference type="SUPFAM" id="SSF53187">
    <property type="entry name" value="Zn-dependent exopeptidases"/>
    <property type="match status" value="1"/>
</dbReference>
<dbReference type="InterPro" id="IPR000834">
    <property type="entry name" value="Peptidase_M14"/>
</dbReference>
<keyword evidence="6" id="KW-1185">Reference proteome</keyword>